<name>A0AAD5VUM0_9AGAR</name>
<gene>
    <name evidence="3" type="ORF">NP233_g5738</name>
</gene>
<evidence type="ECO:0000313" key="3">
    <source>
        <dbReference type="EMBL" id="KAJ3568412.1"/>
    </source>
</evidence>
<feature type="region of interest" description="Disordered" evidence="1">
    <location>
        <begin position="47"/>
        <end position="66"/>
    </location>
</feature>
<reference evidence="3" key="1">
    <citation type="submission" date="2022-07" db="EMBL/GenBank/DDBJ databases">
        <title>Genome Sequence of Leucocoprinus birnbaumii.</title>
        <authorList>
            <person name="Buettner E."/>
        </authorList>
    </citation>
    <scope>NUCLEOTIDE SEQUENCE</scope>
    <source>
        <strain evidence="3">VT141</strain>
    </source>
</reference>
<evidence type="ECO:0000313" key="4">
    <source>
        <dbReference type="Proteomes" id="UP001213000"/>
    </source>
</evidence>
<accession>A0AAD5VUM0</accession>
<organism evidence="3 4">
    <name type="scientific">Leucocoprinus birnbaumii</name>
    <dbReference type="NCBI Taxonomy" id="56174"/>
    <lineage>
        <taxon>Eukaryota</taxon>
        <taxon>Fungi</taxon>
        <taxon>Dikarya</taxon>
        <taxon>Basidiomycota</taxon>
        <taxon>Agaricomycotina</taxon>
        <taxon>Agaricomycetes</taxon>
        <taxon>Agaricomycetidae</taxon>
        <taxon>Agaricales</taxon>
        <taxon>Agaricineae</taxon>
        <taxon>Agaricaceae</taxon>
        <taxon>Leucocoprinus</taxon>
    </lineage>
</organism>
<keyword evidence="2" id="KW-1133">Transmembrane helix</keyword>
<evidence type="ECO:0000256" key="2">
    <source>
        <dbReference type="SAM" id="Phobius"/>
    </source>
</evidence>
<sequence length="203" mass="22774">MSVISAGLSRILQAPTEIYIAPAAIACAVTTLFLLAIWRQPAASLEPSQSNAKGEERRIARDKPQDERENGGVFLYAPIPLISAYGPCRCPICGYTAWTPVEFRYPKFDAWPFELSETKPIPYRPFRWGSYHVTMGTRNMPWADWIELDNQYQEYQRIRAHRVQTQGDGVVRVLDDNANPAVKGGQLAGKESSTLQGNFLSSH</sequence>
<dbReference type="Proteomes" id="UP001213000">
    <property type="component" value="Unassembled WGS sequence"/>
</dbReference>
<comment type="caution">
    <text evidence="3">The sequence shown here is derived from an EMBL/GenBank/DDBJ whole genome shotgun (WGS) entry which is preliminary data.</text>
</comment>
<dbReference type="AlphaFoldDB" id="A0AAD5VUM0"/>
<evidence type="ECO:0000256" key="1">
    <source>
        <dbReference type="SAM" id="MobiDB-lite"/>
    </source>
</evidence>
<keyword evidence="2" id="KW-0472">Membrane</keyword>
<feature type="compositionally biased region" description="Basic and acidic residues" evidence="1">
    <location>
        <begin position="53"/>
        <end position="66"/>
    </location>
</feature>
<keyword evidence="4" id="KW-1185">Reference proteome</keyword>
<proteinExistence type="predicted"/>
<feature type="transmembrane region" description="Helical" evidence="2">
    <location>
        <begin position="18"/>
        <end position="38"/>
    </location>
</feature>
<dbReference type="EMBL" id="JANIEX010000347">
    <property type="protein sequence ID" value="KAJ3568412.1"/>
    <property type="molecule type" value="Genomic_DNA"/>
</dbReference>
<keyword evidence="2" id="KW-0812">Transmembrane</keyword>
<protein>
    <submittedName>
        <fullName evidence="3">Uncharacterized protein</fullName>
    </submittedName>
</protein>